<evidence type="ECO:0000313" key="5">
    <source>
        <dbReference type="EMBL" id="AFX72993.1"/>
    </source>
</evidence>
<dbReference type="Pfam" id="PF03148">
    <property type="entry name" value="Tektin"/>
    <property type="match status" value="1"/>
</dbReference>
<dbReference type="InterPro" id="IPR000435">
    <property type="entry name" value="Tektins"/>
</dbReference>
<dbReference type="AlphaFoldDB" id="K7X0T3"/>
<dbReference type="InterPro" id="IPR048256">
    <property type="entry name" value="Tektin-like"/>
</dbReference>
<proteinExistence type="evidence at transcript level"/>
<keyword evidence="3" id="KW-0175">Coiled coil</keyword>
<reference evidence="5" key="1">
    <citation type="submission" date="2012-04" db="EMBL/GenBank/DDBJ databases">
        <authorList>
            <person name="Lu G."/>
            <person name="Lu Y.J."/>
            <person name="Fan Z.G."/>
        </authorList>
    </citation>
    <scope>NUCLEOTIDE SEQUENCE</scope>
</reference>
<keyword evidence="4" id="KW-0282">Flagellum</keyword>
<keyword evidence="4" id="KW-0969">Cilium</keyword>
<dbReference type="GO" id="GO:0015630">
    <property type="term" value="C:microtubule cytoskeleton"/>
    <property type="evidence" value="ECO:0007669"/>
    <property type="project" value="UniProtKB-UniRule"/>
</dbReference>
<dbReference type="EMBL" id="JQ913028">
    <property type="protein sequence ID" value="AFX72993.1"/>
    <property type="molecule type" value="mRNA"/>
</dbReference>
<dbReference type="GO" id="GO:0005930">
    <property type="term" value="C:axoneme"/>
    <property type="evidence" value="ECO:0007669"/>
    <property type="project" value="UniProtKB-SubCell"/>
</dbReference>
<keyword evidence="2" id="KW-0963">Cytoplasm</keyword>
<evidence type="ECO:0000256" key="4">
    <source>
        <dbReference type="RuleBase" id="RU367040"/>
    </source>
</evidence>
<organism evidence="5">
    <name type="scientific">Spirometra erinaceieuropaei</name>
    <name type="common">Tapeworm</name>
    <name type="synonym">Spirometra erinacei</name>
    <dbReference type="NCBI Taxonomy" id="99802"/>
    <lineage>
        <taxon>Eukaryota</taxon>
        <taxon>Metazoa</taxon>
        <taxon>Spiralia</taxon>
        <taxon>Lophotrochozoa</taxon>
        <taxon>Platyhelminthes</taxon>
        <taxon>Cestoda</taxon>
        <taxon>Eucestoda</taxon>
        <taxon>Diphyllobothriidea</taxon>
        <taxon>Diphyllobothriidae</taxon>
        <taxon>Spirometra</taxon>
    </lineage>
</organism>
<comment type="similarity">
    <text evidence="1 4">Belongs to the tektin family.</text>
</comment>
<dbReference type="PANTHER" id="PTHR19960:SF12">
    <property type="entry name" value="TEKTIN-4"/>
    <property type="match status" value="1"/>
</dbReference>
<accession>K7X0T3</accession>
<dbReference type="PANTHER" id="PTHR19960">
    <property type="entry name" value="TEKTIN"/>
    <property type="match status" value="1"/>
</dbReference>
<keyword evidence="4" id="KW-0966">Cell projection</keyword>
<dbReference type="PRINTS" id="PR00511">
    <property type="entry name" value="TEKTIN"/>
</dbReference>
<dbReference type="GO" id="GO:0060294">
    <property type="term" value="P:cilium movement involved in cell motility"/>
    <property type="evidence" value="ECO:0007669"/>
    <property type="project" value="UniProtKB-UniRule"/>
</dbReference>
<evidence type="ECO:0000256" key="2">
    <source>
        <dbReference type="ARBA" id="ARBA00022490"/>
    </source>
</evidence>
<dbReference type="GO" id="GO:0060271">
    <property type="term" value="P:cilium assembly"/>
    <property type="evidence" value="ECO:0007669"/>
    <property type="project" value="UniProtKB-UniRule"/>
</dbReference>
<dbReference type="OrthoDB" id="5788000at2759"/>
<name>K7X0T3_SPIER</name>
<evidence type="ECO:0000256" key="1">
    <source>
        <dbReference type="ARBA" id="ARBA00007209"/>
    </source>
</evidence>
<sequence>MYCSDTQTLVQRTAPKEAVPCFPEQVYAANDGVETGISTIGFRSGRYAPSEAQESIDRRYMQSHLDNEISKQTREDSKDLMRETNALTEADFKTTTDRLKERLTDLHFWKSELEREILDMITTIDHLVQCKVRVEKALLAIDEAILICTDNLNARQRRFGEDLQQDAVELSLIKELDVLNKSAALYKRTIEQLNNQIKRDRDVKQDLEMAWSDKHEADLLDTEGGHLKPTSTNKQHYPGEARAYPQAAQSTVESWTQHPHDIILRAEHERMASEQLLHLASNIINDVTRDVIHQKDVVNAAFQKRLDEYEADKFRLTGQLKATCDEIAAMEKNIKELELAIAAKDAYVQTVQTRLHLHNKRPNVENCRDPPQKAMLDELTDIQNSIDRLRDKLNLSENNLKHLQDTQLMLEKEIHMKNNSIQVDKDHCVRHRMSFPDAVRLQGH</sequence>
<protein>
    <recommendedName>
        <fullName evidence="4">Tektin</fullName>
    </recommendedName>
</protein>
<comment type="subcellular location">
    <subcellularLocation>
        <location evidence="4">Cytoplasm</location>
        <location evidence="4">Cytoskeleton</location>
        <location evidence="4">Cilium axoneme</location>
    </subcellularLocation>
</comment>
<evidence type="ECO:0000256" key="3">
    <source>
        <dbReference type="ARBA" id="ARBA00023054"/>
    </source>
</evidence>
<dbReference type="GO" id="GO:0005634">
    <property type="term" value="C:nucleus"/>
    <property type="evidence" value="ECO:0007669"/>
    <property type="project" value="TreeGrafter"/>
</dbReference>